<evidence type="ECO:0000256" key="1">
    <source>
        <dbReference type="ARBA" id="ARBA00023015"/>
    </source>
</evidence>
<evidence type="ECO:0000313" key="7">
    <source>
        <dbReference type="Proteomes" id="UP000018763"/>
    </source>
</evidence>
<keyword evidence="2 4" id="KW-0238">DNA-binding</keyword>
<sequence>MGVPVSRTERRAKLLNAAQRAVMKHGADVQLNQVAAEAGLTSGAVLYHFPDVQTLLVEANRAGMERFYDDRLRAIEGIAEPDRRLVVTIESGLPVDSDDPAVKLLCELGGAAGRYPTYGVLLTALFDRQVAMYQVILESGAAQGTFTLASPSLTIARNIVALEDAYGYRMVARHPSLDADASTELILDYARVTTGHPLPRTEHGERKKR</sequence>
<evidence type="ECO:0000256" key="3">
    <source>
        <dbReference type="ARBA" id="ARBA00023163"/>
    </source>
</evidence>
<dbReference type="InterPro" id="IPR009057">
    <property type="entry name" value="Homeodomain-like_sf"/>
</dbReference>
<dbReference type="Proteomes" id="UP000018763">
    <property type="component" value="Chromosome"/>
</dbReference>
<organism evidence="6 7">
    <name type="scientific">Mycolicibacterium neoaurum VKM Ac-1815D</name>
    <dbReference type="NCBI Taxonomy" id="700508"/>
    <lineage>
        <taxon>Bacteria</taxon>
        <taxon>Bacillati</taxon>
        <taxon>Actinomycetota</taxon>
        <taxon>Actinomycetes</taxon>
        <taxon>Mycobacteriales</taxon>
        <taxon>Mycobacteriaceae</taxon>
        <taxon>Mycolicibacterium</taxon>
    </lineage>
</organism>
<dbReference type="eggNOG" id="COG1309">
    <property type="taxonomic scope" value="Bacteria"/>
</dbReference>
<evidence type="ECO:0000256" key="2">
    <source>
        <dbReference type="ARBA" id="ARBA00023125"/>
    </source>
</evidence>
<feature type="domain" description="HTH tetR-type" evidence="5">
    <location>
        <begin position="8"/>
        <end position="67"/>
    </location>
</feature>
<keyword evidence="3" id="KW-0804">Transcription</keyword>
<dbReference type="InterPro" id="IPR001647">
    <property type="entry name" value="HTH_TetR"/>
</dbReference>
<keyword evidence="1" id="KW-0805">Transcription regulation</keyword>
<dbReference type="EMBL" id="CP006936">
    <property type="protein sequence ID" value="AHC23695.1"/>
    <property type="molecule type" value="Genomic_DNA"/>
</dbReference>
<name>V5X5F8_MYCNE</name>
<proteinExistence type="predicted"/>
<accession>V5X5F8</accession>
<dbReference type="GO" id="GO:0003700">
    <property type="term" value="F:DNA-binding transcription factor activity"/>
    <property type="evidence" value="ECO:0007669"/>
    <property type="project" value="TreeGrafter"/>
</dbReference>
<dbReference type="PRINTS" id="PR00455">
    <property type="entry name" value="HTHTETR"/>
</dbReference>
<dbReference type="GO" id="GO:0000976">
    <property type="term" value="F:transcription cis-regulatory region binding"/>
    <property type="evidence" value="ECO:0007669"/>
    <property type="project" value="TreeGrafter"/>
</dbReference>
<protein>
    <submittedName>
        <fullName evidence="6">TetR family transcriptional regulator</fullName>
    </submittedName>
</protein>
<dbReference type="PANTHER" id="PTHR30055">
    <property type="entry name" value="HTH-TYPE TRANSCRIPTIONAL REGULATOR RUTR"/>
    <property type="match status" value="1"/>
</dbReference>
<feature type="DNA-binding region" description="H-T-H motif" evidence="4">
    <location>
        <begin position="30"/>
        <end position="49"/>
    </location>
</feature>
<evidence type="ECO:0000259" key="5">
    <source>
        <dbReference type="PROSITE" id="PS50977"/>
    </source>
</evidence>
<keyword evidence="7" id="KW-1185">Reference proteome</keyword>
<evidence type="ECO:0000256" key="4">
    <source>
        <dbReference type="PROSITE-ProRule" id="PRU00335"/>
    </source>
</evidence>
<dbReference type="RefSeq" id="WP_019511660.1">
    <property type="nucleotide sequence ID" value="NC_023036.2"/>
</dbReference>
<gene>
    <name evidence="6" type="ORF">D174_03405</name>
</gene>
<dbReference type="KEGG" id="mne:D174_03405"/>
<dbReference type="PANTHER" id="PTHR30055:SF234">
    <property type="entry name" value="HTH-TYPE TRANSCRIPTIONAL REGULATOR BETI"/>
    <property type="match status" value="1"/>
</dbReference>
<dbReference type="InterPro" id="IPR050109">
    <property type="entry name" value="HTH-type_TetR-like_transc_reg"/>
</dbReference>
<dbReference type="PROSITE" id="PS50977">
    <property type="entry name" value="HTH_TETR_2"/>
    <property type="match status" value="1"/>
</dbReference>
<dbReference type="GeneID" id="43448558"/>
<dbReference type="Pfam" id="PF00440">
    <property type="entry name" value="TetR_N"/>
    <property type="match status" value="1"/>
</dbReference>
<evidence type="ECO:0000313" key="6">
    <source>
        <dbReference type="EMBL" id="AHC23695.1"/>
    </source>
</evidence>
<reference evidence="6 7" key="1">
    <citation type="journal article" date="2014" name="Genome Announc.">
        <title>Complete Genome Sequence of Sterol-Transforming Mycobacterium neoaurum Strain VKM Ac-1815D.</title>
        <authorList>
            <person name="Shtratnikova V.Y."/>
            <person name="Bragin E.Y."/>
            <person name="Dovbnya D.V."/>
            <person name="Pekov Y.A."/>
            <person name="Schelkunov M.I."/>
            <person name="Strizhov N."/>
            <person name="Ivashina T.V."/>
            <person name="Ashapkin V.V."/>
            <person name="Donova M.V."/>
        </authorList>
    </citation>
    <scope>NUCLEOTIDE SEQUENCE [LARGE SCALE GENOMIC DNA]</scope>
    <source>
        <strain evidence="6 7">VKM Ac-1815D</strain>
    </source>
</reference>
<dbReference type="Gene3D" id="1.10.357.10">
    <property type="entry name" value="Tetracycline Repressor, domain 2"/>
    <property type="match status" value="1"/>
</dbReference>
<dbReference type="SUPFAM" id="SSF46689">
    <property type="entry name" value="Homeodomain-like"/>
    <property type="match status" value="1"/>
</dbReference>
<dbReference type="AlphaFoldDB" id="V5X5F8"/>